<gene>
    <name evidence="8" type="primary">uraD</name>
    <name evidence="8" type="ORF">J057_05941</name>
</gene>
<dbReference type="InterPro" id="IPR036778">
    <property type="entry name" value="OHCU_decarboxylase_sf"/>
</dbReference>
<dbReference type="NCBIfam" id="NF010372">
    <property type="entry name" value="PRK13798.1"/>
    <property type="match status" value="1"/>
</dbReference>
<evidence type="ECO:0000256" key="3">
    <source>
        <dbReference type="ARBA" id="ARBA00012257"/>
    </source>
</evidence>
<dbReference type="eggNOG" id="COG3195">
    <property type="taxonomic scope" value="Bacteria"/>
</dbReference>
<dbReference type="Gene3D" id="1.10.3330.10">
    <property type="entry name" value="Oxo-4-hydroxy-4-carboxy-5-ureidoimidazoline decarboxylase"/>
    <property type="match status" value="1"/>
</dbReference>
<comment type="catalytic activity">
    <reaction evidence="1">
        <text>5-hydroxy-2-oxo-4-ureido-2,5-dihydro-1H-imidazole-5-carboxylate + H(+) = (S)-allantoin + CO2</text>
        <dbReference type="Rhea" id="RHEA:26301"/>
        <dbReference type="ChEBI" id="CHEBI:15378"/>
        <dbReference type="ChEBI" id="CHEBI:15678"/>
        <dbReference type="ChEBI" id="CHEBI:16526"/>
        <dbReference type="ChEBI" id="CHEBI:58639"/>
        <dbReference type="EC" id="4.1.1.97"/>
    </reaction>
</comment>
<dbReference type="GO" id="GO:0006144">
    <property type="term" value="P:purine nucleobase metabolic process"/>
    <property type="evidence" value="ECO:0007669"/>
    <property type="project" value="UniProtKB-KW"/>
</dbReference>
<dbReference type="EC" id="4.1.1.97" evidence="3"/>
<dbReference type="AlphaFoldDB" id="N6W3Z3"/>
<evidence type="ECO:0000256" key="6">
    <source>
        <dbReference type="ARBA" id="ARBA00023239"/>
    </source>
</evidence>
<evidence type="ECO:0000313" key="8">
    <source>
        <dbReference type="EMBL" id="ENO14869.1"/>
    </source>
</evidence>
<dbReference type="RefSeq" id="WP_004579166.1">
    <property type="nucleotide sequence ID" value="NZ_AP028878.1"/>
</dbReference>
<dbReference type="Proteomes" id="UP000013165">
    <property type="component" value="Unassembled WGS sequence"/>
</dbReference>
<keyword evidence="6 8" id="KW-0456">Lyase</keyword>
<dbReference type="PATRIC" id="fig|626887.3.peg.1185"/>
<dbReference type="PANTHER" id="PTHR43466:SF1">
    <property type="entry name" value="2-OXO-4-HYDROXY-4-CARBOXY-5-UREIDOIMIDAZOLINE DECARBOXYLASE-RELATED"/>
    <property type="match status" value="1"/>
</dbReference>
<evidence type="ECO:0000256" key="5">
    <source>
        <dbReference type="ARBA" id="ARBA00022793"/>
    </source>
</evidence>
<evidence type="ECO:0000256" key="2">
    <source>
        <dbReference type="ARBA" id="ARBA00004754"/>
    </source>
</evidence>
<dbReference type="NCBIfam" id="TIGR03180">
    <property type="entry name" value="UraD_2"/>
    <property type="match status" value="1"/>
</dbReference>
<keyword evidence="4" id="KW-0659">Purine metabolism</keyword>
<name>N6W3Z3_9GAMM</name>
<dbReference type="GO" id="GO:0051997">
    <property type="term" value="F:2-oxo-4-hydroxy-4-carboxy-5-ureidoimidazoline decarboxylase activity"/>
    <property type="evidence" value="ECO:0007669"/>
    <property type="project" value="UniProtKB-EC"/>
</dbReference>
<accession>N6W3Z3</accession>
<protein>
    <recommendedName>
        <fullName evidence="3">2-oxo-4-hydroxy-4-carboxy-5-ureidoimidazoline decarboxylase</fullName>
        <ecNumber evidence="3">4.1.1.97</ecNumber>
    </recommendedName>
</protein>
<evidence type="ECO:0000313" key="9">
    <source>
        <dbReference type="Proteomes" id="UP000013165"/>
    </source>
</evidence>
<sequence>MSLERLNQMSDAGAAETLRTCCAATRWVQGMVASRPFESVEDLHEKADRLWPGMTTDDWLEAFEAHPKIGDVSSLKAKFANTHDLASGEQSSTSLASDEVLRKLKYGNDAYLEKFGFIFIICATGKSADEMLVRLEERLENTRADEILNAGREQAKITHLRLDKLV</sequence>
<dbReference type="InterPro" id="IPR017595">
    <property type="entry name" value="OHCU_decarboxylase-2"/>
</dbReference>
<evidence type="ECO:0000256" key="1">
    <source>
        <dbReference type="ARBA" id="ARBA00001163"/>
    </source>
</evidence>
<dbReference type="Pfam" id="PF09349">
    <property type="entry name" value="OHCU_decarbox"/>
    <property type="match status" value="1"/>
</dbReference>
<proteinExistence type="predicted"/>
<feature type="domain" description="Oxo-4-hydroxy-4-carboxy-5-ureidoimidazoline decarboxylase" evidence="7">
    <location>
        <begin position="7"/>
        <end position="163"/>
    </location>
</feature>
<organism evidence="8 9">
    <name type="scientific">Marinobacter nanhaiticus D15-8W</name>
    <dbReference type="NCBI Taxonomy" id="626887"/>
    <lineage>
        <taxon>Bacteria</taxon>
        <taxon>Pseudomonadati</taxon>
        <taxon>Pseudomonadota</taxon>
        <taxon>Gammaproteobacteria</taxon>
        <taxon>Pseudomonadales</taxon>
        <taxon>Marinobacteraceae</taxon>
        <taxon>Marinobacter</taxon>
    </lineage>
</organism>
<dbReference type="InterPro" id="IPR018020">
    <property type="entry name" value="OHCU_decarboxylase"/>
</dbReference>
<dbReference type="STRING" id="626887.J057_05941"/>
<dbReference type="OrthoDB" id="9800909at2"/>
<dbReference type="SUPFAM" id="SSF158694">
    <property type="entry name" value="UraD-Like"/>
    <property type="match status" value="1"/>
</dbReference>
<comment type="pathway">
    <text evidence="2">Purine metabolism; urate degradation; (S)-allantoin from urate: step 3/3.</text>
</comment>
<evidence type="ECO:0000259" key="7">
    <source>
        <dbReference type="Pfam" id="PF09349"/>
    </source>
</evidence>
<dbReference type="HOGENOM" id="CLU_092522_2_1_6"/>
<comment type="caution">
    <text evidence="8">The sequence shown here is derived from an EMBL/GenBank/DDBJ whole genome shotgun (WGS) entry which is preliminary data.</text>
</comment>
<dbReference type="EMBL" id="APLQ01000011">
    <property type="protein sequence ID" value="ENO14869.1"/>
    <property type="molecule type" value="Genomic_DNA"/>
</dbReference>
<dbReference type="GO" id="GO:0019628">
    <property type="term" value="P:urate catabolic process"/>
    <property type="evidence" value="ECO:0007669"/>
    <property type="project" value="TreeGrafter"/>
</dbReference>
<keyword evidence="5" id="KW-0210">Decarboxylase</keyword>
<dbReference type="PANTHER" id="PTHR43466">
    <property type="entry name" value="2-OXO-4-HYDROXY-4-CARBOXY-5-UREIDOIMIDAZOLINE DECARBOXYLASE-RELATED"/>
    <property type="match status" value="1"/>
</dbReference>
<keyword evidence="9" id="KW-1185">Reference proteome</keyword>
<reference evidence="8 9" key="1">
    <citation type="journal article" date="2013" name="Genome Announc.">
        <title>Genome Sequence of the Polycyclic Aromatic Hydrocarbon-Degrading Bacterium Strain Marinobacter nanhaiticus D15-8WT.</title>
        <authorList>
            <person name="Cui Z."/>
            <person name="Gao W."/>
            <person name="Li Q."/>
            <person name="Xu G."/>
            <person name="Zheng L."/>
        </authorList>
    </citation>
    <scope>NUCLEOTIDE SEQUENCE [LARGE SCALE GENOMIC DNA]</scope>
    <source>
        <strain evidence="8 9">D15-8W</strain>
    </source>
</reference>
<evidence type="ECO:0000256" key="4">
    <source>
        <dbReference type="ARBA" id="ARBA00022631"/>
    </source>
</evidence>